<feature type="region of interest" description="Disordered" evidence="1">
    <location>
        <begin position="1"/>
        <end position="28"/>
    </location>
</feature>
<feature type="domain" description="PucR-like N-terminal" evidence="3">
    <location>
        <begin position="35"/>
        <end position="200"/>
    </location>
</feature>
<proteinExistence type="predicted"/>
<name>A0ABN2FZS8_9ACTN</name>
<dbReference type="EMBL" id="BAAANY010000003">
    <property type="protein sequence ID" value="GAA1662787.1"/>
    <property type="molecule type" value="Genomic_DNA"/>
</dbReference>
<accession>A0ABN2FZS8</accession>
<dbReference type="InterPro" id="IPR042070">
    <property type="entry name" value="PucR_C-HTH_sf"/>
</dbReference>
<comment type="caution">
    <text evidence="4">The sequence shown here is derived from an EMBL/GenBank/DDBJ whole genome shotgun (WGS) entry which is preliminary data.</text>
</comment>
<protein>
    <submittedName>
        <fullName evidence="4">Helix-turn-helix domain-containing protein</fullName>
    </submittedName>
</protein>
<dbReference type="InterPro" id="IPR058663">
    <property type="entry name" value="PucR-like_N"/>
</dbReference>
<dbReference type="InterPro" id="IPR025736">
    <property type="entry name" value="PucR_C-HTH_dom"/>
</dbReference>
<sequence length="423" mass="46271">MTVGRTSRTAAAVSAGPRPRRATDPAHADRTRRLWAALPPDLAKVFRPRAAEAAREILQEIQRGVPEYARPLEGPFGEIITAGVESAIMQFIERLGHPGGLGEDEAAMFRGLGRLEFAEGRSPDSLQAAYRIGARMAWRRMSELCQRIGVPAAVLGLLAESLFAYIDELSTLSLEGYALAQARTAGAIERRRKRLVDLLLADPPASPEAIADLAVAAAWHLPEQVAVVALKCHDQSGEHPVPTFDDSVLVDLEGASPRLVAADPRLCVPFLGTELPRWRAAVGPVVPVAEARQSWLLAQRAQQAVQRGLLPDKAVTDCADHLSALWLLSDELLMRTLADRALAPLAALTEKQRARLSETLLAWLQTHGGAPEIAARLGVHPQTVRYRLHQLEKLFGERLRDQDTRFDIELSLRALRLLESTPT</sequence>
<evidence type="ECO:0000259" key="3">
    <source>
        <dbReference type="Pfam" id="PF25906"/>
    </source>
</evidence>
<evidence type="ECO:0000256" key="1">
    <source>
        <dbReference type="SAM" id="MobiDB-lite"/>
    </source>
</evidence>
<dbReference type="Proteomes" id="UP001500618">
    <property type="component" value="Unassembled WGS sequence"/>
</dbReference>
<dbReference type="InterPro" id="IPR051448">
    <property type="entry name" value="CdaR-like_regulators"/>
</dbReference>
<dbReference type="Pfam" id="PF13556">
    <property type="entry name" value="HTH_30"/>
    <property type="match status" value="1"/>
</dbReference>
<dbReference type="PANTHER" id="PTHR33744">
    <property type="entry name" value="CARBOHYDRATE DIACID REGULATOR"/>
    <property type="match status" value="1"/>
</dbReference>
<gene>
    <name evidence="4" type="ORF">GCM10009765_10340</name>
</gene>
<dbReference type="Gene3D" id="1.10.10.2840">
    <property type="entry name" value="PucR C-terminal helix-turn-helix domain"/>
    <property type="match status" value="1"/>
</dbReference>
<reference evidence="4 5" key="1">
    <citation type="journal article" date="2019" name="Int. J. Syst. Evol. Microbiol.">
        <title>The Global Catalogue of Microorganisms (GCM) 10K type strain sequencing project: providing services to taxonomists for standard genome sequencing and annotation.</title>
        <authorList>
            <consortium name="The Broad Institute Genomics Platform"/>
            <consortium name="The Broad Institute Genome Sequencing Center for Infectious Disease"/>
            <person name="Wu L."/>
            <person name="Ma J."/>
        </authorList>
    </citation>
    <scope>NUCLEOTIDE SEQUENCE [LARGE SCALE GENOMIC DNA]</scope>
    <source>
        <strain evidence="4 5">JCM 14718</strain>
    </source>
</reference>
<feature type="domain" description="PucR C-terminal helix-turn-helix" evidence="2">
    <location>
        <begin position="356"/>
        <end position="414"/>
    </location>
</feature>
<dbReference type="Pfam" id="PF25906">
    <property type="entry name" value="PucR-like_N"/>
    <property type="match status" value="1"/>
</dbReference>
<dbReference type="PANTHER" id="PTHR33744:SF1">
    <property type="entry name" value="DNA-BINDING TRANSCRIPTIONAL ACTIVATOR ADER"/>
    <property type="match status" value="1"/>
</dbReference>
<evidence type="ECO:0000259" key="2">
    <source>
        <dbReference type="Pfam" id="PF13556"/>
    </source>
</evidence>
<keyword evidence="5" id="KW-1185">Reference proteome</keyword>
<evidence type="ECO:0000313" key="4">
    <source>
        <dbReference type="EMBL" id="GAA1662787.1"/>
    </source>
</evidence>
<organism evidence="4 5">
    <name type="scientific">Fodinicola feengrottensis</name>
    <dbReference type="NCBI Taxonomy" id="435914"/>
    <lineage>
        <taxon>Bacteria</taxon>
        <taxon>Bacillati</taxon>
        <taxon>Actinomycetota</taxon>
        <taxon>Actinomycetes</taxon>
        <taxon>Mycobacteriales</taxon>
        <taxon>Fodinicola</taxon>
    </lineage>
</organism>
<evidence type="ECO:0000313" key="5">
    <source>
        <dbReference type="Proteomes" id="UP001500618"/>
    </source>
</evidence>